<evidence type="ECO:0000313" key="2">
    <source>
        <dbReference type="Proteomes" id="UP001497480"/>
    </source>
</evidence>
<protein>
    <submittedName>
        <fullName evidence="1">Uncharacterized protein</fullName>
    </submittedName>
</protein>
<accession>A0AAV1VZI8</accession>
<evidence type="ECO:0000313" key="1">
    <source>
        <dbReference type="EMBL" id="CAL0302339.1"/>
    </source>
</evidence>
<keyword evidence="2" id="KW-1185">Reference proteome</keyword>
<comment type="caution">
    <text evidence="1">The sequence shown here is derived from an EMBL/GenBank/DDBJ whole genome shotgun (WGS) entry which is preliminary data.</text>
</comment>
<sequence>MEKFFALVKSTKDVIDLLSKEKMDKKVEDDYKKAMGSTVKEKDYFQGGGTSVAVAPEAETQVKEKAGNYDSHVEENGFQVNDRVNNNSTQA</sequence>
<dbReference type="EMBL" id="CAXHTB010000002">
    <property type="protein sequence ID" value="CAL0302339.1"/>
    <property type="molecule type" value="Genomic_DNA"/>
</dbReference>
<name>A0AAV1VZI8_LUPLU</name>
<reference evidence="1 2" key="1">
    <citation type="submission" date="2024-03" db="EMBL/GenBank/DDBJ databases">
        <authorList>
            <person name="Martinez-Hernandez J."/>
        </authorList>
    </citation>
    <scope>NUCLEOTIDE SEQUENCE [LARGE SCALE GENOMIC DNA]</scope>
</reference>
<gene>
    <name evidence="1" type="ORF">LLUT_LOCUS3399</name>
</gene>
<dbReference type="AlphaFoldDB" id="A0AAV1VZI8"/>
<proteinExistence type="predicted"/>
<dbReference type="Proteomes" id="UP001497480">
    <property type="component" value="Unassembled WGS sequence"/>
</dbReference>
<organism evidence="1 2">
    <name type="scientific">Lupinus luteus</name>
    <name type="common">European yellow lupine</name>
    <dbReference type="NCBI Taxonomy" id="3873"/>
    <lineage>
        <taxon>Eukaryota</taxon>
        <taxon>Viridiplantae</taxon>
        <taxon>Streptophyta</taxon>
        <taxon>Embryophyta</taxon>
        <taxon>Tracheophyta</taxon>
        <taxon>Spermatophyta</taxon>
        <taxon>Magnoliopsida</taxon>
        <taxon>eudicotyledons</taxon>
        <taxon>Gunneridae</taxon>
        <taxon>Pentapetalae</taxon>
        <taxon>rosids</taxon>
        <taxon>fabids</taxon>
        <taxon>Fabales</taxon>
        <taxon>Fabaceae</taxon>
        <taxon>Papilionoideae</taxon>
        <taxon>50 kb inversion clade</taxon>
        <taxon>genistoids sensu lato</taxon>
        <taxon>core genistoids</taxon>
        <taxon>Genisteae</taxon>
        <taxon>Lupinus</taxon>
    </lineage>
</organism>